<comment type="catalytic activity">
    <reaction evidence="15">
        <text>resolvin D2 + NAD(+) = 7-oxoresolvin D2 + NADH + H(+)</text>
        <dbReference type="Rhea" id="RHEA:53584"/>
        <dbReference type="ChEBI" id="CHEBI:15378"/>
        <dbReference type="ChEBI" id="CHEBI:57540"/>
        <dbReference type="ChEBI" id="CHEBI:57945"/>
        <dbReference type="ChEBI" id="CHEBI:133367"/>
        <dbReference type="ChEBI" id="CHEBI:137497"/>
    </reaction>
    <physiologicalReaction direction="left-to-right" evidence="15">
        <dbReference type="Rhea" id="RHEA:53585"/>
    </physiologicalReaction>
</comment>
<dbReference type="InterPro" id="IPR020904">
    <property type="entry name" value="Sc_DH/Rdtase_CS"/>
</dbReference>
<dbReference type="Pfam" id="PF00106">
    <property type="entry name" value="adh_short"/>
    <property type="match status" value="1"/>
</dbReference>
<evidence type="ECO:0000256" key="4">
    <source>
        <dbReference type="ARBA" id="ARBA00039060"/>
    </source>
</evidence>
<comment type="function">
    <text evidence="8">Catalyzes the NAD-dependent dehydrogenation (oxidation) of a broad array of hydroxylated polyunsaturated fatty acids (mainly eicosanoids and docosanoids, including prostaglandins, lipoxins and resolvins), yielding their corresponding keto (oxo) metabolites. Decreases the levels of the pro-proliferative prostaglandins such as prostaglandin E2 (whose activity is increased in cancer because of an increase in the expression of cyclooxygenase 2) and generates oxo-fatty acid products that can profoundly influence cell function by abrogating pro-inflammatory cytokine expression. Converts resolvins E1, D1 and D2 to their oxo products, which represents a mode of resolvin inactivation. Resolvin E1 plays important roles during the resolution phase of acute inflammation, while resolvins D1 and D2 have a unique role in obesity-induced adipose inflammation.</text>
</comment>
<dbReference type="EC" id="1.1.1.232" evidence="4"/>
<dbReference type="EC" id="1.1.1.141" evidence="3"/>
<comment type="catalytic activity">
    <reaction evidence="9">
        <text>prostaglandin E1 + NAD(+) = 15-oxoprostaglandin E1 + NADH + H(+)</text>
        <dbReference type="Rhea" id="RHEA:16477"/>
        <dbReference type="ChEBI" id="CHEBI:15378"/>
        <dbReference type="ChEBI" id="CHEBI:57397"/>
        <dbReference type="ChEBI" id="CHEBI:57401"/>
        <dbReference type="ChEBI" id="CHEBI:57540"/>
        <dbReference type="ChEBI" id="CHEBI:57945"/>
    </reaction>
    <physiologicalReaction direction="left-to-right" evidence="9">
        <dbReference type="Rhea" id="RHEA:16478"/>
    </physiologicalReaction>
</comment>
<dbReference type="Proteomes" id="UP000092462">
    <property type="component" value="Unassembled WGS sequence"/>
</dbReference>
<comment type="catalytic activity">
    <reaction evidence="11">
        <text>14-hydroxy-(4Z,7Z,10Z,12E,16Z,19Z)-docosahexaenoate + NAD(+) = 14-oxo-(4Z,7Z,10Z,12E,16Z,19Z)-docosahexaenoate + NADH + H(+)</text>
        <dbReference type="Rhea" id="RHEA:48952"/>
        <dbReference type="ChEBI" id="CHEBI:15378"/>
        <dbReference type="ChEBI" id="CHEBI:57540"/>
        <dbReference type="ChEBI" id="CHEBI:57945"/>
        <dbReference type="ChEBI" id="CHEBI:90866"/>
        <dbReference type="ChEBI" id="CHEBI:90867"/>
    </reaction>
    <physiologicalReaction direction="left-to-right" evidence="11">
        <dbReference type="Rhea" id="RHEA:48953"/>
    </physiologicalReaction>
</comment>
<keyword evidence="2" id="KW-0560">Oxidoreductase</keyword>
<evidence type="ECO:0000256" key="16">
    <source>
        <dbReference type="ARBA" id="ARBA00048535"/>
    </source>
</evidence>
<dbReference type="SUPFAM" id="SSF51735">
    <property type="entry name" value="NAD(P)-binding Rossmann-fold domains"/>
    <property type="match status" value="1"/>
</dbReference>
<evidence type="ECO:0000256" key="1">
    <source>
        <dbReference type="ARBA" id="ARBA00006484"/>
    </source>
</evidence>
<comment type="catalytic activity">
    <reaction evidence="13">
        <text>(11R)-hydroxy-(5Z,8Z,12E,14Z)-eicosatetraenoate + NAD(+) = 11-oxo-(5Z,8Z,12E,14Z)-eicosatetraenoate + NADH + H(+)</text>
        <dbReference type="Rhea" id="RHEA:48640"/>
        <dbReference type="ChEBI" id="CHEBI:15378"/>
        <dbReference type="ChEBI" id="CHEBI:57540"/>
        <dbReference type="ChEBI" id="CHEBI:57945"/>
        <dbReference type="ChEBI" id="CHEBI:78836"/>
        <dbReference type="ChEBI" id="CHEBI:90697"/>
    </reaction>
    <physiologicalReaction direction="left-to-right" evidence="13">
        <dbReference type="Rhea" id="RHEA:48641"/>
    </physiologicalReaction>
</comment>
<dbReference type="InterPro" id="IPR002347">
    <property type="entry name" value="SDR_fam"/>
</dbReference>
<evidence type="ECO:0000256" key="10">
    <source>
        <dbReference type="ARBA" id="ARBA00047672"/>
    </source>
</evidence>
<comment type="catalytic activity">
    <reaction evidence="18">
        <text>prostaglandin E2 + NAD(+) = 15-oxoprostaglandin E2 + NADH + H(+)</text>
        <dbReference type="Rhea" id="RHEA:11876"/>
        <dbReference type="ChEBI" id="CHEBI:15378"/>
        <dbReference type="ChEBI" id="CHEBI:57400"/>
        <dbReference type="ChEBI" id="CHEBI:57540"/>
        <dbReference type="ChEBI" id="CHEBI:57945"/>
        <dbReference type="ChEBI" id="CHEBI:606564"/>
        <dbReference type="EC" id="1.1.1.141"/>
    </reaction>
    <physiologicalReaction direction="left-to-right" evidence="18">
        <dbReference type="Rhea" id="RHEA:11877"/>
    </physiologicalReaction>
</comment>
<dbReference type="PANTHER" id="PTHR44229">
    <property type="entry name" value="15-HYDROXYPROSTAGLANDIN DEHYDROGENASE [NAD(+)]"/>
    <property type="match status" value="1"/>
</dbReference>
<proteinExistence type="inferred from homology"/>
<comment type="catalytic activity">
    <reaction evidence="20">
        <text>(15S)-hydroxy-(5Z,8Z,11Z,13E)-eicosatetraenoate + NAD(+) = 15-oxo-(5Z,8Z,11Z,13E)-eicosatetraenoate + NADH + H(+)</text>
        <dbReference type="Rhea" id="RHEA:23260"/>
        <dbReference type="ChEBI" id="CHEBI:15378"/>
        <dbReference type="ChEBI" id="CHEBI:57409"/>
        <dbReference type="ChEBI" id="CHEBI:57410"/>
        <dbReference type="ChEBI" id="CHEBI:57540"/>
        <dbReference type="ChEBI" id="CHEBI:57945"/>
        <dbReference type="EC" id="1.1.1.232"/>
    </reaction>
    <physiologicalReaction direction="left-to-right" evidence="20">
        <dbReference type="Rhea" id="RHEA:23261"/>
    </physiologicalReaction>
</comment>
<evidence type="ECO:0000256" key="8">
    <source>
        <dbReference type="ARBA" id="ARBA00045705"/>
    </source>
</evidence>
<dbReference type="PRINTS" id="PR00080">
    <property type="entry name" value="SDRFAMILY"/>
</dbReference>
<dbReference type="VEuPathDB" id="VectorBase:PPAPM1_010761"/>
<dbReference type="AlphaFoldDB" id="A0A1B0D5V2"/>
<dbReference type="VEuPathDB" id="VectorBase:PPAI002859"/>
<evidence type="ECO:0000313" key="23">
    <source>
        <dbReference type="EnsemblMetazoa" id="PPAI002859-PA"/>
    </source>
</evidence>
<comment type="catalytic activity">
    <reaction evidence="14">
        <text>resolvin D1 + NAD(+) = 17-oxoresolvin D1 + NADH + H(+)</text>
        <dbReference type="Rhea" id="RHEA:50128"/>
        <dbReference type="ChEBI" id="CHEBI:15378"/>
        <dbReference type="ChEBI" id="CHEBI:57540"/>
        <dbReference type="ChEBI" id="CHEBI:57945"/>
        <dbReference type="ChEBI" id="CHEBI:132079"/>
        <dbReference type="ChEBI" id="CHEBI:132081"/>
    </reaction>
    <physiologicalReaction direction="left-to-right" evidence="14">
        <dbReference type="Rhea" id="RHEA:50129"/>
    </physiologicalReaction>
</comment>
<dbReference type="Gene3D" id="3.40.50.720">
    <property type="entry name" value="NAD(P)-binding Rossmann-like Domain"/>
    <property type="match status" value="1"/>
</dbReference>
<comment type="catalytic activity">
    <reaction evidence="17">
        <text>prostaglandin A1 + NAD(+) = 15-oxo-prostaglandin A1 + NADH + H(+)</text>
        <dbReference type="Rhea" id="RHEA:41263"/>
        <dbReference type="ChEBI" id="CHEBI:15378"/>
        <dbReference type="ChEBI" id="CHEBI:57398"/>
        <dbReference type="ChEBI" id="CHEBI:57540"/>
        <dbReference type="ChEBI" id="CHEBI:57945"/>
        <dbReference type="ChEBI" id="CHEBI:85072"/>
    </reaction>
    <physiologicalReaction direction="left-to-right" evidence="17">
        <dbReference type="Rhea" id="RHEA:41264"/>
    </physiologicalReaction>
</comment>
<accession>A0A1B0D5V2</accession>
<evidence type="ECO:0000313" key="24">
    <source>
        <dbReference type="Proteomes" id="UP000092462"/>
    </source>
</evidence>
<evidence type="ECO:0000256" key="18">
    <source>
        <dbReference type="ARBA" id="ARBA00048739"/>
    </source>
</evidence>
<comment type="catalytic activity">
    <reaction evidence="21">
        <text>resolvin E1 + NAD(+) = 18-oxo-resolvin E1 + NADH + H(+)</text>
        <dbReference type="Rhea" id="RHEA:49244"/>
        <dbReference type="ChEBI" id="CHEBI:15378"/>
        <dbReference type="ChEBI" id="CHEBI:57540"/>
        <dbReference type="ChEBI" id="CHEBI:57945"/>
        <dbReference type="ChEBI" id="CHEBI:91000"/>
        <dbReference type="ChEBI" id="CHEBI:91001"/>
    </reaction>
    <physiologicalReaction direction="left-to-right" evidence="21">
        <dbReference type="Rhea" id="RHEA:49245"/>
    </physiologicalReaction>
</comment>
<protein>
    <recommendedName>
        <fullName evidence="5">15-hydroxyprostaglandin dehydrogenase [NAD(+)]</fullName>
        <ecNumber evidence="3">1.1.1.141</ecNumber>
        <ecNumber evidence="4">1.1.1.232</ecNumber>
    </recommendedName>
    <alternativeName>
        <fullName evidence="7">Eicosanoid/docosanoid dehydrogenase [NAD(+)]</fullName>
    </alternativeName>
    <alternativeName>
        <fullName evidence="6">Prostaglandin dehydrogenase 1</fullName>
    </alternativeName>
</protein>
<dbReference type="PRINTS" id="PR01167">
    <property type="entry name" value="INSADHFAMILY"/>
</dbReference>
<evidence type="ECO:0000256" key="2">
    <source>
        <dbReference type="ARBA" id="ARBA00023002"/>
    </source>
</evidence>
<dbReference type="PROSITE" id="PS00061">
    <property type="entry name" value="ADH_SHORT"/>
    <property type="match status" value="1"/>
</dbReference>
<comment type="catalytic activity">
    <reaction evidence="19">
        <text>resolvin D2 + NAD(+) = 16-oxoresolvin D2 + NADH + H(+)</text>
        <dbReference type="Rhea" id="RHEA:53588"/>
        <dbReference type="ChEBI" id="CHEBI:15378"/>
        <dbReference type="ChEBI" id="CHEBI:57540"/>
        <dbReference type="ChEBI" id="CHEBI:57945"/>
        <dbReference type="ChEBI" id="CHEBI:133367"/>
        <dbReference type="ChEBI" id="CHEBI:137498"/>
    </reaction>
    <physiologicalReaction direction="left-to-right" evidence="19">
        <dbReference type="Rhea" id="RHEA:53589"/>
    </physiologicalReaction>
</comment>
<evidence type="ECO:0000256" key="19">
    <source>
        <dbReference type="ARBA" id="ARBA00048921"/>
    </source>
</evidence>
<evidence type="ECO:0000256" key="5">
    <source>
        <dbReference type="ARBA" id="ARBA00040276"/>
    </source>
</evidence>
<evidence type="ECO:0000256" key="6">
    <source>
        <dbReference type="ARBA" id="ARBA00041812"/>
    </source>
</evidence>
<evidence type="ECO:0000256" key="15">
    <source>
        <dbReference type="ARBA" id="ARBA00048393"/>
    </source>
</evidence>
<reference evidence="23" key="1">
    <citation type="submission" date="2022-08" db="UniProtKB">
        <authorList>
            <consortium name="EnsemblMetazoa"/>
        </authorList>
    </citation>
    <scope>IDENTIFICATION</scope>
    <source>
        <strain evidence="23">Israel</strain>
    </source>
</reference>
<evidence type="ECO:0000256" key="12">
    <source>
        <dbReference type="ARBA" id="ARBA00048140"/>
    </source>
</evidence>
<sequence length="275" mass="30676">MEFFPVDVTDMDSFRKAFHEGIEKFKKFDIVINSAGIFDEFDFEKMFKVNVCGVVNSCLLAIEPMRQDKGGSGGCVLNISSIAALNPVLAAPLYSATKQAVLTITSSFSEAFFFSRFGIYFHTLCPGATNTRLFTDSFDARCLFPEFAPEYHAAMAKYPIQDVQAVAYLGYSDLHKLKTSFSIIRISTIASFSIPEASKFSAMACPMPLAPPVMRTLFPKISILQQELLVYFTEQFILCLRRGFQLSKPLKLKPQKLNHAVAVCNLGEFQSLSLN</sequence>
<dbReference type="EnsemblMetazoa" id="PPAI002859-RA">
    <property type="protein sequence ID" value="PPAI002859-PA"/>
    <property type="gene ID" value="PPAI002859"/>
</dbReference>
<evidence type="ECO:0000256" key="21">
    <source>
        <dbReference type="ARBA" id="ARBA00049188"/>
    </source>
</evidence>
<comment type="catalytic activity">
    <reaction evidence="16">
        <text>lipoxin A4 + NAD(+) = 15-oxo-(5S,6R)-dihydroxy-(7E,9E,11Z,13E)-eicosatetraenoate + NADH + H(+)</text>
        <dbReference type="Rhea" id="RHEA:41572"/>
        <dbReference type="ChEBI" id="CHEBI:15378"/>
        <dbReference type="ChEBI" id="CHEBI:57540"/>
        <dbReference type="ChEBI" id="CHEBI:57945"/>
        <dbReference type="ChEBI" id="CHEBI:67026"/>
        <dbReference type="ChEBI" id="CHEBI:78311"/>
    </reaction>
    <physiologicalReaction direction="left-to-right" evidence="16">
        <dbReference type="Rhea" id="RHEA:41573"/>
    </physiologicalReaction>
</comment>
<organism evidence="23 24">
    <name type="scientific">Phlebotomus papatasi</name>
    <name type="common">Sandfly</name>
    <dbReference type="NCBI Taxonomy" id="29031"/>
    <lineage>
        <taxon>Eukaryota</taxon>
        <taxon>Metazoa</taxon>
        <taxon>Ecdysozoa</taxon>
        <taxon>Arthropoda</taxon>
        <taxon>Hexapoda</taxon>
        <taxon>Insecta</taxon>
        <taxon>Pterygota</taxon>
        <taxon>Neoptera</taxon>
        <taxon>Endopterygota</taxon>
        <taxon>Diptera</taxon>
        <taxon>Nematocera</taxon>
        <taxon>Psychodoidea</taxon>
        <taxon>Psychodidae</taxon>
        <taxon>Phlebotomus</taxon>
        <taxon>Phlebotomus</taxon>
    </lineage>
</organism>
<comment type="catalytic activity">
    <reaction evidence="10">
        <text>resolvin D1 + NAD(+) = 8-oxoresolvin D1 + NADH + H(+)</text>
        <dbReference type="Rhea" id="RHEA:50124"/>
        <dbReference type="ChEBI" id="CHEBI:15378"/>
        <dbReference type="ChEBI" id="CHEBI:57540"/>
        <dbReference type="ChEBI" id="CHEBI:57945"/>
        <dbReference type="ChEBI" id="CHEBI:132079"/>
        <dbReference type="ChEBI" id="CHEBI:132080"/>
    </reaction>
    <physiologicalReaction direction="left-to-right" evidence="10">
        <dbReference type="Rhea" id="RHEA:50125"/>
    </physiologicalReaction>
</comment>
<evidence type="ECO:0000256" key="13">
    <source>
        <dbReference type="ARBA" id="ARBA00048144"/>
    </source>
</evidence>
<dbReference type="GO" id="GO:0016404">
    <property type="term" value="F:15-hydroxyprostaglandin dehydrogenase (NAD+) activity"/>
    <property type="evidence" value="ECO:0007669"/>
    <property type="project" value="UniProtKB-EC"/>
</dbReference>
<evidence type="ECO:0000256" key="20">
    <source>
        <dbReference type="ARBA" id="ARBA00049151"/>
    </source>
</evidence>
<dbReference type="EMBL" id="AJVK01000396">
    <property type="status" value="NOT_ANNOTATED_CDS"/>
    <property type="molecule type" value="Genomic_DNA"/>
</dbReference>
<name>A0A1B0D5V2_PHLPP</name>
<dbReference type="InterPro" id="IPR036291">
    <property type="entry name" value="NAD(P)-bd_dom_sf"/>
</dbReference>
<evidence type="ECO:0000256" key="22">
    <source>
        <dbReference type="RuleBase" id="RU000363"/>
    </source>
</evidence>
<comment type="similarity">
    <text evidence="1 22">Belongs to the short-chain dehydrogenases/reductases (SDR) family.</text>
</comment>
<evidence type="ECO:0000256" key="9">
    <source>
        <dbReference type="ARBA" id="ARBA00047325"/>
    </source>
</evidence>
<evidence type="ECO:0000256" key="7">
    <source>
        <dbReference type="ARBA" id="ARBA00042026"/>
    </source>
</evidence>
<evidence type="ECO:0000256" key="14">
    <source>
        <dbReference type="ARBA" id="ARBA00048170"/>
    </source>
</evidence>
<evidence type="ECO:0000256" key="3">
    <source>
        <dbReference type="ARBA" id="ARBA00038968"/>
    </source>
</evidence>
<dbReference type="GO" id="GO:0047034">
    <property type="term" value="F:15-hydroxyicosatetraenoate dehydrogenase activity"/>
    <property type="evidence" value="ECO:0007669"/>
    <property type="project" value="UniProtKB-EC"/>
</dbReference>
<keyword evidence="24" id="KW-1185">Reference proteome</keyword>
<evidence type="ECO:0000256" key="17">
    <source>
        <dbReference type="ARBA" id="ARBA00048611"/>
    </source>
</evidence>
<dbReference type="PANTHER" id="PTHR44229:SF4">
    <property type="entry name" value="15-HYDROXYPROSTAGLANDIN DEHYDROGENASE [NAD(+)]"/>
    <property type="match status" value="1"/>
</dbReference>
<evidence type="ECO:0000256" key="11">
    <source>
        <dbReference type="ARBA" id="ARBA00048008"/>
    </source>
</evidence>
<dbReference type="GO" id="GO:0005737">
    <property type="term" value="C:cytoplasm"/>
    <property type="evidence" value="ECO:0007669"/>
    <property type="project" value="TreeGrafter"/>
</dbReference>
<comment type="catalytic activity">
    <reaction evidence="12">
        <text>15-oxo-(5S,6R)-dihydroxy-(7E,9E,11Z)-eicosatrienoate + NADH + H(+) = (5S,6R,15S)-trihydroxy-(7E,9E,11Z)-eicosatrienoate + NAD(+)</text>
        <dbReference type="Rhea" id="RHEA:41596"/>
        <dbReference type="ChEBI" id="CHEBI:15378"/>
        <dbReference type="ChEBI" id="CHEBI:57540"/>
        <dbReference type="ChEBI" id="CHEBI:57945"/>
        <dbReference type="ChEBI" id="CHEBI:78325"/>
        <dbReference type="ChEBI" id="CHEBI:78329"/>
    </reaction>
    <physiologicalReaction direction="left-to-right" evidence="12">
        <dbReference type="Rhea" id="RHEA:41597"/>
    </physiologicalReaction>
</comment>